<evidence type="ECO:0000313" key="2">
    <source>
        <dbReference type="EMBL" id="AKD55485.1"/>
    </source>
</evidence>
<dbReference type="AlphaFoldDB" id="A0A0E3ZUW6"/>
<dbReference type="PATRIC" id="fig|1379870.5.peg.2565"/>
<protein>
    <recommendedName>
        <fullName evidence="1">PLAT domain-containing protein</fullName>
    </recommendedName>
</protein>
<dbReference type="Pfam" id="PF01477">
    <property type="entry name" value="PLAT"/>
    <property type="match status" value="1"/>
</dbReference>
<dbReference type="SUPFAM" id="SSF49723">
    <property type="entry name" value="Lipase/lipooxygenase domain (PLAT/LH2 domain)"/>
    <property type="match status" value="1"/>
</dbReference>
<dbReference type="EMBL" id="CP010429">
    <property type="protein sequence ID" value="AKD55485.1"/>
    <property type="molecule type" value="Genomic_DNA"/>
</dbReference>
<gene>
    <name evidence="2" type="ORF">SD10_11800</name>
</gene>
<evidence type="ECO:0000313" key="3">
    <source>
        <dbReference type="Proteomes" id="UP000033054"/>
    </source>
</evidence>
<dbReference type="Gene3D" id="2.60.60.20">
    <property type="entry name" value="PLAT/LH2 domain"/>
    <property type="match status" value="1"/>
</dbReference>
<dbReference type="InterPro" id="IPR036392">
    <property type="entry name" value="PLAT/LH2_dom_sf"/>
</dbReference>
<dbReference type="HOGENOM" id="CLU_1833960_0_0_10"/>
<dbReference type="PROSITE" id="PS50095">
    <property type="entry name" value="PLAT"/>
    <property type="match status" value="1"/>
</dbReference>
<sequence length="140" mass="16070">MSKYTIMLQTPRKPKAGTNADVEARILGTHGASAWRVLDLPNVDDREQGSQDYYKLEFDDSFGDITGLELRVKKADEVGPEWLLETAYICRVSSRQLYKLPYNQWINPTSHTNWVFARLTSVQPEVLNESAFAVTNQFLW</sequence>
<feature type="domain" description="PLAT" evidence="1">
    <location>
        <begin position="2"/>
        <end position="120"/>
    </location>
</feature>
<organism evidence="2 3">
    <name type="scientific">Spirosoma radiotolerans</name>
    <dbReference type="NCBI Taxonomy" id="1379870"/>
    <lineage>
        <taxon>Bacteria</taxon>
        <taxon>Pseudomonadati</taxon>
        <taxon>Bacteroidota</taxon>
        <taxon>Cytophagia</taxon>
        <taxon>Cytophagales</taxon>
        <taxon>Cytophagaceae</taxon>
        <taxon>Spirosoma</taxon>
    </lineage>
</organism>
<proteinExistence type="predicted"/>
<dbReference type="InterPro" id="IPR001024">
    <property type="entry name" value="PLAT/LH2_dom"/>
</dbReference>
<evidence type="ECO:0000259" key="1">
    <source>
        <dbReference type="PROSITE" id="PS50095"/>
    </source>
</evidence>
<name>A0A0E3ZUW6_9BACT</name>
<accession>A0A0E3ZUW6</accession>
<reference evidence="2 3" key="1">
    <citation type="journal article" date="2014" name="Curr. Microbiol.">
        <title>Spirosoma radiotolerans sp. nov., a gamma-radiation-resistant bacterium isolated from gamma ray-irradiated soil.</title>
        <authorList>
            <person name="Lee J.J."/>
            <person name="Srinivasan S."/>
            <person name="Lim S."/>
            <person name="Joe M."/>
            <person name="Im S."/>
            <person name="Bae S.I."/>
            <person name="Park K.R."/>
            <person name="Han J.H."/>
            <person name="Park S.H."/>
            <person name="Joo B.M."/>
            <person name="Park S.J."/>
            <person name="Kim M.K."/>
        </authorList>
    </citation>
    <scope>NUCLEOTIDE SEQUENCE [LARGE SCALE GENOMIC DNA]</scope>
    <source>
        <strain evidence="2 3">DG5A</strain>
    </source>
</reference>
<dbReference type="Proteomes" id="UP000033054">
    <property type="component" value="Chromosome"/>
</dbReference>
<keyword evidence="3" id="KW-1185">Reference proteome</keyword>
<dbReference type="RefSeq" id="WP_046573981.1">
    <property type="nucleotide sequence ID" value="NZ_CP010429.1"/>
</dbReference>
<dbReference type="KEGG" id="srd:SD10_11800"/>